<accession>A0A1A6GB85</accession>
<dbReference type="EMBL" id="LZPO01099512">
    <property type="protein sequence ID" value="OBS63498.1"/>
    <property type="molecule type" value="Genomic_DNA"/>
</dbReference>
<evidence type="ECO:0000313" key="2">
    <source>
        <dbReference type="Proteomes" id="UP000092124"/>
    </source>
</evidence>
<keyword evidence="2" id="KW-1185">Reference proteome</keyword>
<proteinExistence type="predicted"/>
<protein>
    <submittedName>
        <fullName evidence="1">Uncharacterized protein</fullName>
    </submittedName>
</protein>
<dbReference type="Proteomes" id="UP000092124">
    <property type="component" value="Unassembled WGS sequence"/>
</dbReference>
<reference evidence="1 2" key="1">
    <citation type="submission" date="2016-06" db="EMBL/GenBank/DDBJ databases">
        <title>The Draft Genome Sequence and Annotation of the Desert Woodrat Neotoma lepida.</title>
        <authorList>
            <person name="Campbell M."/>
            <person name="Oakeson K.F."/>
            <person name="Yandell M."/>
            <person name="Halpert J.R."/>
            <person name="Dearing D."/>
        </authorList>
    </citation>
    <scope>NUCLEOTIDE SEQUENCE [LARGE SCALE GENOMIC DNA]</scope>
    <source>
        <strain evidence="1">417</strain>
        <tissue evidence="1">Liver</tissue>
    </source>
</reference>
<feature type="non-terminal residue" evidence="1">
    <location>
        <position position="1"/>
    </location>
</feature>
<name>A0A1A6GB85_NEOLE</name>
<organism evidence="1 2">
    <name type="scientific">Neotoma lepida</name>
    <name type="common">Desert woodrat</name>
    <dbReference type="NCBI Taxonomy" id="56216"/>
    <lineage>
        <taxon>Eukaryota</taxon>
        <taxon>Metazoa</taxon>
        <taxon>Chordata</taxon>
        <taxon>Craniata</taxon>
        <taxon>Vertebrata</taxon>
        <taxon>Euteleostomi</taxon>
        <taxon>Mammalia</taxon>
        <taxon>Eutheria</taxon>
        <taxon>Euarchontoglires</taxon>
        <taxon>Glires</taxon>
        <taxon>Rodentia</taxon>
        <taxon>Myomorpha</taxon>
        <taxon>Muroidea</taxon>
        <taxon>Cricetidae</taxon>
        <taxon>Neotominae</taxon>
        <taxon>Neotoma</taxon>
    </lineage>
</organism>
<sequence length="118" mass="12347">RARTPITPRAGLSRWHSRNVCKAEASRFTAQARRAERARAALRGGERAVCGAPECTPEGGVADEALGKILGSGGARLGSGRQGGCRILASEARRSIRCPPADRLTLAASLCAFSDFLG</sequence>
<comment type="caution">
    <text evidence="1">The sequence shown here is derived from an EMBL/GenBank/DDBJ whole genome shotgun (WGS) entry which is preliminary data.</text>
</comment>
<dbReference type="AlphaFoldDB" id="A0A1A6GB85"/>
<gene>
    <name evidence="1" type="ORF">A6R68_07906</name>
</gene>
<evidence type="ECO:0000313" key="1">
    <source>
        <dbReference type="EMBL" id="OBS63498.1"/>
    </source>
</evidence>